<dbReference type="InterPro" id="IPR036185">
    <property type="entry name" value="DNA_heli_DnaB-like_N_sf"/>
</dbReference>
<comment type="function">
    <text evidence="9">The intein is an endonuclease.</text>
</comment>
<evidence type="ECO:0000256" key="2">
    <source>
        <dbReference type="ARBA" id="ARBA00022705"/>
    </source>
</evidence>
<accession>A0A2S1FWX0</accession>
<geneLocation type="chloroplast" evidence="14"/>
<evidence type="ECO:0000256" key="3">
    <source>
        <dbReference type="ARBA" id="ARBA00022741"/>
    </source>
</evidence>
<reference evidence="14" key="1">
    <citation type="submission" date="2017-12" db="EMBL/GenBank/DDBJ databases">
        <title>Complete Sequences of the chloroplast DNA of the Grateloupia filicina.</title>
        <authorList>
            <person name="Liu T."/>
            <person name="Liu C."/>
            <person name="Li Y."/>
        </authorList>
    </citation>
    <scope>NUCLEOTIDE SEQUENCE</scope>
</reference>
<protein>
    <recommendedName>
        <fullName evidence="10">DNA 5'-3' helicase</fullName>
        <ecNumber evidence="10">5.6.2.3</ecNumber>
    </recommendedName>
    <alternativeName>
        <fullName evidence="11">DNA 5'-3' helicase DnaB</fullName>
    </alternativeName>
</protein>
<dbReference type="Pfam" id="PF00772">
    <property type="entry name" value="DnaB"/>
    <property type="match status" value="1"/>
</dbReference>
<keyword evidence="7" id="KW-0238">DNA-binding</keyword>
<dbReference type="PROSITE" id="PS50818">
    <property type="entry name" value="INTEIN_C_TER"/>
    <property type="match status" value="1"/>
</dbReference>
<dbReference type="SMART" id="SM00305">
    <property type="entry name" value="HintC"/>
    <property type="match status" value="1"/>
</dbReference>
<dbReference type="PANTHER" id="PTHR30153">
    <property type="entry name" value="REPLICATIVE DNA HELICASE DNAB"/>
    <property type="match status" value="1"/>
</dbReference>
<evidence type="ECO:0000313" key="14">
    <source>
        <dbReference type="EMBL" id="AWD77265.1"/>
    </source>
</evidence>
<dbReference type="PANTHER" id="PTHR30153:SF2">
    <property type="entry name" value="REPLICATIVE DNA HELICASE"/>
    <property type="match status" value="1"/>
</dbReference>
<evidence type="ECO:0000256" key="10">
    <source>
        <dbReference type="ARBA" id="ARBA00044969"/>
    </source>
</evidence>
<proteinExistence type="inferred from homology"/>
<evidence type="ECO:0000259" key="13">
    <source>
        <dbReference type="PROSITE" id="PS51199"/>
    </source>
</evidence>
<dbReference type="GO" id="GO:0005829">
    <property type="term" value="C:cytosol"/>
    <property type="evidence" value="ECO:0007669"/>
    <property type="project" value="TreeGrafter"/>
</dbReference>
<keyword evidence="8" id="KW-0413">Isomerase</keyword>
<dbReference type="GO" id="GO:0006260">
    <property type="term" value="P:DNA replication"/>
    <property type="evidence" value="ECO:0007669"/>
    <property type="project" value="UniProtKB-KW"/>
</dbReference>
<dbReference type="GO" id="GO:0003677">
    <property type="term" value="F:DNA binding"/>
    <property type="evidence" value="ECO:0007669"/>
    <property type="project" value="UniProtKB-KW"/>
</dbReference>
<dbReference type="Gene3D" id="3.40.50.300">
    <property type="entry name" value="P-loop containing nucleotide triphosphate hydrolases"/>
    <property type="match status" value="2"/>
</dbReference>
<keyword evidence="14" id="KW-0934">Plastid</keyword>
<keyword evidence="2" id="KW-0235">DNA replication</keyword>
<evidence type="ECO:0000256" key="8">
    <source>
        <dbReference type="ARBA" id="ARBA00023235"/>
    </source>
</evidence>
<keyword evidence="3" id="KW-0547">Nucleotide-binding</keyword>
<dbReference type="EC" id="5.6.2.3" evidence="10"/>
<evidence type="ECO:0000256" key="11">
    <source>
        <dbReference type="ARBA" id="ARBA00045002"/>
    </source>
</evidence>
<comment type="similarity">
    <text evidence="1">Belongs to the helicase family. DnaB subfamily.</text>
</comment>
<evidence type="ECO:0000256" key="12">
    <source>
        <dbReference type="ARBA" id="ARBA00048954"/>
    </source>
</evidence>
<dbReference type="SUPFAM" id="SSF52540">
    <property type="entry name" value="P-loop containing nucleoside triphosphate hydrolases"/>
    <property type="match status" value="1"/>
</dbReference>
<dbReference type="CDD" id="cd00081">
    <property type="entry name" value="Hint"/>
    <property type="match status" value="1"/>
</dbReference>
<dbReference type="InterPro" id="IPR027417">
    <property type="entry name" value="P-loop_NTPase"/>
</dbReference>
<dbReference type="GO" id="GO:0043139">
    <property type="term" value="F:5'-3' DNA helicase activity"/>
    <property type="evidence" value="ECO:0007669"/>
    <property type="project" value="UniProtKB-EC"/>
</dbReference>
<sequence>MTNIHEFLHYKFNIKRIQWSLNIVHFYLFPPQNYLAEEILLGTILIHPSIFPQITPIIKEDSFFLECHQIIYKNLITIHRKNKLDIIQLLYCLSDKKALNTIGGINKIIELMKQSQVFMSSNNIIIYTKELVDIINNDYIKRLIIQYGYNVISLAYIKKFPSHQLYNQVTNQLNTTADKIPKENMHNFKTLIGDFLLSLHKTDIDSTLIRQTNNDKYCLISGFEELDKLTNGLPNGDLIVIAGRPSTGKTSLAINIVYNIITEINIGVCIFSLEMSKMQILQKLISIASTIPTKQIILNQINNGEWKNIKTICKKLLSSKVYLNDTPNMSVDYIEYTTKLLKKETKYVEIIIIDYLQLIQTEEISCENRSQELSYITRKLKLLAQNLNVPIIILSQLNRSIETRINKQPLLSDLRESGCLNTSILMNSDSINHLNVTNIFPPNKIKQDIQIVQINHVNDQYNILIKKQKLIDYKPIHILLQYIFKIYINTYNCLEITQNHKLYSKQKWTKQNYIIEKEKVLQQSTVYRKKILENCYIKNLSYFKYSTVYDIKVDDYSNFIAHNIILHNSIEQDADLVMILKEQNKQENLTLKVIDIFLCKNRNGPTGCCQILFSLENTSFTNLQSKQLSSVFNEDNFM</sequence>
<keyword evidence="5 14" id="KW-0347">Helicase</keyword>
<dbReference type="AlphaFoldDB" id="A0A2S1FWX0"/>
<dbReference type="GeneID" id="36944922"/>
<dbReference type="GO" id="GO:0016787">
    <property type="term" value="F:hydrolase activity"/>
    <property type="evidence" value="ECO:0007669"/>
    <property type="project" value="UniProtKB-KW"/>
</dbReference>
<dbReference type="SUPFAM" id="SSF48024">
    <property type="entry name" value="N-terminal domain of DnaB helicase"/>
    <property type="match status" value="1"/>
</dbReference>
<evidence type="ECO:0000256" key="1">
    <source>
        <dbReference type="ARBA" id="ARBA00008428"/>
    </source>
</evidence>
<gene>
    <name evidence="14" type="primary">dnaB</name>
    <name evidence="14" type="ORF">Grafi_p110</name>
</gene>
<evidence type="ECO:0000256" key="5">
    <source>
        <dbReference type="ARBA" id="ARBA00022806"/>
    </source>
</evidence>
<dbReference type="RefSeq" id="YP_009488680.1">
    <property type="nucleotide sequence ID" value="NC_037841.1"/>
</dbReference>
<keyword evidence="4" id="KW-0378">Hydrolase</keyword>
<dbReference type="Gene3D" id="1.10.860.10">
    <property type="entry name" value="DNAb Helicase, Chain A"/>
    <property type="match status" value="1"/>
</dbReference>
<dbReference type="NCBIfam" id="TIGR01443">
    <property type="entry name" value="intein_Cterm"/>
    <property type="match status" value="1"/>
</dbReference>
<dbReference type="InterPro" id="IPR003586">
    <property type="entry name" value="Hint_dom_C"/>
</dbReference>
<dbReference type="EMBL" id="MG598531">
    <property type="protein sequence ID" value="AWD77265.1"/>
    <property type="molecule type" value="Genomic_DNA"/>
</dbReference>
<dbReference type="PROSITE" id="PS51199">
    <property type="entry name" value="SF4_HELICASE"/>
    <property type="match status" value="1"/>
</dbReference>
<feature type="domain" description="SF4 helicase" evidence="13">
    <location>
        <begin position="212"/>
        <end position="418"/>
    </location>
</feature>
<dbReference type="InterPro" id="IPR007694">
    <property type="entry name" value="DNA_helicase_DnaB-like_C"/>
</dbReference>
<evidence type="ECO:0000256" key="4">
    <source>
        <dbReference type="ARBA" id="ARBA00022801"/>
    </source>
</evidence>
<keyword evidence="14" id="KW-0150">Chloroplast</keyword>
<dbReference type="InterPro" id="IPR007693">
    <property type="entry name" value="DNA_helicase_DnaB-like_N"/>
</dbReference>
<name>A0A2S1FWX0_9FLOR</name>
<keyword evidence="6" id="KW-0067">ATP-binding</keyword>
<dbReference type="Pfam" id="PF03796">
    <property type="entry name" value="DnaB_C"/>
    <property type="match status" value="1"/>
</dbReference>
<dbReference type="SUPFAM" id="SSF51294">
    <property type="entry name" value="Hedgehog/intein (Hint) domain"/>
    <property type="match status" value="1"/>
</dbReference>
<evidence type="ECO:0000256" key="9">
    <source>
        <dbReference type="ARBA" id="ARBA00044940"/>
    </source>
</evidence>
<evidence type="ECO:0000256" key="6">
    <source>
        <dbReference type="ARBA" id="ARBA00022840"/>
    </source>
</evidence>
<dbReference type="InterPro" id="IPR016136">
    <property type="entry name" value="DNA_helicase_N/primase_C"/>
</dbReference>
<organism evidence="14">
    <name type="scientific">Grateloupia filicina</name>
    <dbReference type="NCBI Taxonomy" id="31455"/>
    <lineage>
        <taxon>Eukaryota</taxon>
        <taxon>Rhodophyta</taxon>
        <taxon>Florideophyceae</taxon>
        <taxon>Rhodymeniophycidae</taxon>
        <taxon>Halymeniales</taxon>
        <taxon>Halymeniaceae</taxon>
        <taxon>Grateloupia</taxon>
    </lineage>
</organism>
<dbReference type="InterPro" id="IPR036844">
    <property type="entry name" value="Hint_dom_sf"/>
</dbReference>
<comment type="catalytic activity">
    <reaction evidence="12">
        <text>ATP + H2O = ADP + phosphate + H(+)</text>
        <dbReference type="Rhea" id="RHEA:13065"/>
        <dbReference type="ChEBI" id="CHEBI:15377"/>
        <dbReference type="ChEBI" id="CHEBI:15378"/>
        <dbReference type="ChEBI" id="CHEBI:30616"/>
        <dbReference type="ChEBI" id="CHEBI:43474"/>
        <dbReference type="ChEBI" id="CHEBI:456216"/>
        <dbReference type="EC" id="5.6.2.3"/>
    </reaction>
</comment>
<dbReference type="GO" id="GO:0005524">
    <property type="term" value="F:ATP binding"/>
    <property type="evidence" value="ECO:0007669"/>
    <property type="project" value="UniProtKB-KW"/>
</dbReference>
<evidence type="ECO:0000256" key="7">
    <source>
        <dbReference type="ARBA" id="ARBA00023125"/>
    </source>
</evidence>
<dbReference type="InterPro" id="IPR030934">
    <property type="entry name" value="Intein_C"/>
</dbReference>